<comment type="caution">
    <text evidence="1">The sequence shown here is derived from an EMBL/GenBank/DDBJ whole genome shotgun (WGS) entry which is preliminary data.</text>
</comment>
<evidence type="ECO:0000313" key="1">
    <source>
        <dbReference type="EMBL" id="OGI46189.1"/>
    </source>
</evidence>
<evidence type="ECO:0000313" key="2">
    <source>
        <dbReference type="Proteomes" id="UP000176484"/>
    </source>
</evidence>
<proteinExistence type="predicted"/>
<gene>
    <name evidence="1" type="ORF">A2121_02265</name>
</gene>
<name>A0A1F6TM96_9BACT</name>
<organism evidence="1 2">
    <name type="scientific">Candidatus Nomurabacteria bacterium GWB1_40_6</name>
    <dbReference type="NCBI Taxonomy" id="1801727"/>
    <lineage>
        <taxon>Bacteria</taxon>
        <taxon>Candidatus Nomuraibacteriota</taxon>
    </lineage>
</organism>
<dbReference type="Proteomes" id="UP000176484">
    <property type="component" value="Unassembled WGS sequence"/>
</dbReference>
<dbReference type="AlphaFoldDB" id="A0A1F6TM96"/>
<sequence length="229" mass="26304">MSSNMSLRERAVSLRKNGESYNNIRKLLGIRSKGTLSNWFRGIKLPKKSIELLAKNNKLAHERGLFTANKNRKVRIDNENKKAYTEGQNYIQPISKKELLLIGAVLYWGEGTKSERNAASLTLSNSDPLMISVYMRFIREILKIPEEKIRAGIHIYPSISANEAKKFWSNITKLPESRFYIITQISRASQNKRPFNILPYGTVVIKINSRQQFYKVKGMIKGIVVQTKL</sequence>
<reference evidence="1 2" key="1">
    <citation type="journal article" date="2016" name="Nat. Commun.">
        <title>Thousands of microbial genomes shed light on interconnected biogeochemical processes in an aquifer system.</title>
        <authorList>
            <person name="Anantharaman K."/>
            <person name="Brown C.T."/>
            <person name="Hug L.A."/>
            <person name="Sharon I."/>
            <person name="Castelle C.J."/>
            <person name="Probst A.J."/>
            <person name="Thomas B.C."/>
            <person name="Singh A."/>
            <person name="Wilkins M.J."/>
            <person name="Karaoz U."/>
            <person name="Brodie E.L."/>
            <person name="Williams K.H."/>
            <person name="Hubbard S.S."/>
            <person name="Banfield J.F."/>
        </authorList>
    </citation>
    <scope>NUCLEOTIDE SEQUENCE [LARGE SCALE GENOMIC DNA]</scope>
</reference>
<protein>
    <submittedName>
        <fullName evidence="1">Uncharacterized protein</fullName>
    </submittedName>
</protein>
<accession>A0A1F6TM96</accession>
<dbReference type="EMBL" id="MFTD01000027">
    <property type="protein sequence ID" value="OGI46189.1"/>
    <property type="molecule type" value="Genomic_DNA"/>
</dbReference>